<comment type="caution">
    <text evidence="1">The sequence shown here is derived from an EMBL/GenBank/DDBJ whole genome shotgun (WGS) entry which is preliminary data.</text>
</comment>
<gene>
    <name evidence="1" type="ORF">GCM10022214_52150</name>
</gene>
<dbReference type="EMBL" id="BAAAZG010000039">
    <property type="protein sequence ID" value="GAA4085728.1"/>
    <property type="molecule type" value="Genomic_DNA"/>
</dbReference>
<accession>A0ABP7WC17</accession>
<keyword evidence="2" id="KW-1185">Reference proteome</keyword>
<sequence>MSDDEHQVVATAAAKEGLAIGALAAQTVLAVARGCARPEHASLRERLASMMQAARQARRVAVTLNQAASALN</sequence>
<protein>
    <recommendedName>
        <fullName evidence="3">ANTAR domain-containing protein</fullName>
    </recommendedName>
</protein>
<dbReference type="RefSeq" id="WP_344952569.1">
    <property type="nucleotide sequence ID" value="NZ_BAAAZG010000039.1"/>
</dbReference>
<dbReference type="Proteomes" id="UP001500683">
    <property type="component" value="Unassembled WGS sequence"/>
</dbReference>
<proteinExistence type="predicted"/>
<evidence type="ECO:0000313" key="1">
    <source>
        <dbReference type="EMBL" id="GAA4085728.1"/>
    </source>
</evidence>
<organism evidence="1 2">
    <name type="scientific">Actinomadura miaoliensis</name>
    <dbReference type="NCBI Taxonomy" id="430685"/>
    <lineage>
        <taxon>Bacteria</taxon>
        <taxon>Bacillati</taxon>
        <taxon>Actinomycetota</taxon>
        <taxon>Actinomycetes</taxon>
        <taxon>Streptosporangiales</taxon>
        <taxon>Thermomonosporaceae</taxon>
        <taxon>Actinomadura</taxon>
    </lineage>
</organism>
<evidence type="ECO:0008006" key="3">
    <source>
        <dbReference type="Google" id="ProtNLM"/>
    </source>
</evidence>
<evidence type="ECO:0000313" key="2">
    <source>
        <dbReference type="Proteomes" id="UP001500683"/>
    </source>
</evidence>
<reference evidence="2" key="1">
    <citation type="journal article" date="2019" name="Int. J. Syst. Evol. Microbiol.">
        <title>The Global Catalogue of Microorganisms (GCM) 10K type strain sequencing project: providing services to taxonomists for standard genome sequencing and annotation.</title>
        <authorList>
            <consortium name="The Broad Institute Genomics Platform"/>
            <consortium name="The Broad Institute Genome Sequencing Center for Infectious Disease"/>
            <person name="Wu L."/>
            <person name="Ma J."/>
        </authorList>
    </citation>
    <scope>NUCLEOTIDE SEQUENCE [LARGE SCALE GENOMIC DNA]</scope>
    <source>
        <strain evidence="2">JCM 16702</strain>
    </source>
</reference>
<name>A0ABP7WC17_9ACTN</name>